<dbReference type="AlphaFoldDB" id="A0A9Q1JTV8"/>
<reference evidence="2" key="1">
    <citation type="submission" date="2022-04" db="EMBL/GenBank/DDBJ databases">
        <title>Carnegiea gigantea Genome sequencing and assembly v2.</title>
        <authorList>
            <person name="Copetti D."/>
            <person name="Sanderson M.J."/>
            <person name="Burquez A."/>
            <person name="Wojciechowski M.F."/>
        </authorList>
    </citation>
    <scope>NUCLEOTIDE SEQUENCE</scope>
    <source>
        <strain evidence="2">SGP5-SGP5p</strain>
        <tissue evidence="2">Aerial part</tissue>
    </source>
</reference>
<sequence>MGHNERGQVRFRCIPFWLAGSQGVISPLSDGSRPRLPLTQGWCPQSQRLSTLPLFALHKTKRKSGQNKTKRPTCMGAASTLRKIFNPAAARKKSFAKNFNLGSQFRRLPVARLALSLLRPFHWLYLLLHELWDRSRLVVLSDVIMEIAGRPLLYGRRLLEWVPDWFALVPIKNLPLGRLTACKKEVMLLMFRLRFLLNGHYKAWPVVKAVLSQVFGPFGGSLDCMDQAECSGRTCEAAQLTGRDKGGNIVPTRRVKRKPKAIMGLATDRNTVSGRLIYRHIRLRDNKRSSGNSGPSVTTLGTGPTRDRLFLLRIDFLTVEGPSWDEELVDVLSEDERLDDPSEEKEDVPPEEELVLVEAPSTIGFSELGAEQGLP</sequence>
<dbReference type="EMBL" id="JAKOGI010000719">
    <property type="protein sequence ID" value="KAJ8431111.1"/>
    <property type="molecule type" value="Genomic_DNA"/>
</dbReference>
<name>A0A9Q1JTV8_9CARY</name>
<gene>
    <name evidence="2" type="ORF">Cgig2_015679</name>
</gene>
<protein>
    <submittedName>
        <fullName evidence="2">Uncharacterized protein</fullName>
    </submittedName>
</protein>
<feature type="region of interest" description="Disordered" evidence="1">
    <location>
        <begin position="333"/>
        <end position="353"/>
    </location>
</feature>
<accession>A0A9Q1JTV8</accession>
<comment type="caution">
    <text evidence="2">The sequence shown here is derived from an EMBL/GenBank/DDBJ whole genome shotgun (WGS) entry which is preliminary data.</text>
</comment>
<keyword evidence="3" id="KW-1185">Reference proteome</keyword>
<proteinExistence type="predicted"/>
<evidence type="ECO:0000313" key="2">
    <source>
        <dbReference type="EMBL" id="KAJ8431111.1"/>
    </source>
</evidence>
<organism evidence="2 3">
    <name type="scientific">Carnegiea gigantea</name>
    <dbReference type="NCBI Taxonomy" id="171969"/>
    <lineage>
        <taxon>Eukaryota</taxon>
        <taxon>Viridiplantae</taxon>
        <taxon>Streptophyta</taxon>
        <taxon>Embryophyta</taxon>
        <taxon>Tracheophyta</taxon>
        <taxon>Spermatophyta</taxon>
        <taxon>Magnoliopsida</taxon>
        <taxon>eudicotyledons</taxon>
        <taxon>Gunneridae</taxon>
        <taxon>Pentapetalae</taxon>
        <taxon>Caryophyllales</taxon>
        <taxon>Cactineae</taxon>
        <taxon>Cactaceae</taxon>
        <taxon>Cactoideae</taxon>
        <taxon>Echinocereeae</taxon>
        <taxon>Carnegiea</taxon>
    </lineage>
</organism>
<evidence type="ECO:0000256" key="1">
    <source>
        <dbReference type="SAM" id="MobiDB-lite"/>
    </source>
</evidence>
<evidence type="ECO:0000313" key="3">
    <source>
        <dbReference type="Proteomes" id="UP001153076"/>
    </source>
</evidence>
<dbReference type="Proteomes" id="UP001153076">
    <property type="component" value="Unassembled WGS sequence"/>
</dbReference>